<dbReference type="Pfam" id="PF03781">
    <property type="entry name" value="FGE-sulfatase"/>
    <property type="match status" value="1"/>
</dbReference>
<name>A0A0M2URE2_9BACT</name>
<dbReference type="PATRIC" id="fig|380242.3.peg.3309"/>
<dbReference type="InterPro" id="IPR016187">
    <property type="entry name" value="CTDL_fold"/>
</dbReference>
<dbReference type="InterPro" id="IPR051043">
    <property type="entry name" value="Sulfatase_Mod_Factor_Kinase"/>
</dbReference>
<reference evidence="2 3" key="1">
    <citation type="journal article" date="2013" name="BMC Microbiol.">
        <title>Identification of the type II cytochrome c maturation pathway in anammox bacteria by comparative genomics.</title>
        <authorList>
            <person name="Ferousi C."/>
            <person name="Speth D.R."/>
            <person name="Reimann J."/>
            <person name="Op den Camp H.J."/>
            <person name="Allen J.W."/>
            <person name="Keltjens J.T."/>
            <person name="Jetten M.S."/>
        </authorList>
    </citation>
    <scope>NUCLEOTIDE SEQUENCE [LARGE SCALE GENOMIC DNA]</scope>
    <source>
        <strain evidence="2">RU1</strain>
    </source>
</reference>
<sequence>MSVAISALVFTAAQWLKPPPSIIDPIPEFAFVKKTSLSGIDGPAGVSRETIAVCLRRFMEHRGISITADADGDYRRVYSQFTIWLAEVLSQKAGLNTSQFAFYTGLTGTPESDFKNVNDKLYVVKAIKIAEKNEESEVAKKTPVVSVTFNIGKLKEDMVFIQGGCFDMGDRYGDGFDDEKLVHKVCVNDFFIGKYEVTQGQWREVMGGNPSGFQMGDEYPVEEVSWNDVQEFIKRLNEKTGMNYRLPTEAEWEYAARAGSTTRYPCGDDEKCLDSIAWYSANSGNTTHPVGKKLPNAWGLYDMIGNVWEWVEDDWHDSYAGAPTNGIAWIDKERGSDRVFRGGSWDDYARYCRSSYRYNNDPSIDVNLLGFRLVLPQVISPAQPKAEAERSPGA</sequence>
<gene>
    <name evidence="2" type="ORF">BROFUL_02670</name>
</gene>
<evidence type="ECO:0000259" key="1">
    <source>
        <dbReference type="Pfam" id="PF03781"/>
    </source>
</evidence>
<dbReference type="PANTHER" id="PTHR23150:SF19">
    <property type="entry name" value="FORMYLGLYCINE-GENERATING ENZYME"/>
    <property type="match status" value="1"/>
</dbReference>
<evidence type="ECO:0000313" key="3">
    <source>
        <dbReference type="Proteomes" id="UP000034954"/>
    </source>
</evidence>
<keyword evidence="3" id="KW-1185">Reference proteome</keyword>
<comment type="caution">
    <text evidence="2">The sequence shown here is derived from an EMBL/GenBank/DDBJ whole genome shotgun (WGS) entry which is preliminary data.</text>
</comment>
<accession>A0A0M2URE2</accession>
<proteinExistence type="predicted"/>
<organism evidence="2 3">
    <name type="scientific">Candidatus Brocadia fulgida</name>
    <dbReference type="NCBI Taxonomy" id="380242"/>
    <lineage>
        <taxon>Bacteria</taxon>
        <taxon>Pseudomonadati</taxon>
        <taxon>Planctomycetota</taxon>
        <taxon>Candidatus Brocadiia</taxon>
        <taxon>Candidatus Brocadiales</taxon>
        <taxon>Candidatus Brocadiaceae</taxon>
        <taxon>Candidatus Brocadia</taxon>
    </lineage>
</organism>
<evidence type="ECO:0000313" key="2">
    <source>
        <dbReference type="EMBL" id="KKO18633.1"/>
    </source>
</evidence>
<dbReference type="GO" id="GO:0120147">
    <property type="term" value="F:formylglycine-generating oxidase activity"/>
    <property type="evidence" value="ECO:0007669"/>
    <property type="project" value="TreeGrafter"/>
</dbReference>
<feature type="domain" description="Sulfatase-modifying factor enzyme-like" evidence="1">
    <location>
        <begin position="156"/>
        <end position="374"/>
    </location>
</feature>
<dbReference type="AlphaFoldDB" id="A0A0M2URE2"/>
<dbReference type="InterPro" id="IPR042095">
    <property type="entry name" value="SUMF_sf"/>
</dbReference>
<dbReference type="EMBL" id="LAQJ01000245">
    <property type="protein sequence ID" value="KKO18633.1"/>
    <property type="molecule type" value="Genomic_DNA"/>
</dbReference>
<dbReference type="PANTHER" id="PTHR23150">
    <property type="entry name" value="SULFATASE MODIFYING FACTOR 1, 2"/>
    <property type="match status" value="1"/>
</dbReference>
<dbReference type="Gene3D" id="3.90.1580.10">
    <property type="entry name" value="paralog of FGE (formylglycine-generating enzyme)"/>
    <property type="match status" value="1"/>
</dbReference>
<dbReference type="InterPro" id="IPR005532">
    <property type="entry name" value="SUMF_dom"/>
</dbReference>
<dbReference type="SUPFAM" id="SSF56436">
    <property type="entry name" value="C-type lectin-like"/>
    <property type="match status" value="1"/>
</dbReference>
<dbReference type="Proteomes" id="UP000034954">
    <property type="component" value="Unassembled WGS sequence"/>
</dbReference>
<protein>
    <recommendedName>
        <fullName evidence="1">Sulfatase-modifying factor enzyme-like domain-containing protein</fullName>
    </recommendedName>
</protein>